<dbReference type="SUPFAM" id="SSF143422">
    <property type="entry name" value="Transposase IS200-like"/>
    <property type="match status" value="1"/>
</dbReference>
<organism evidence="1 2">
    <name type="scientific">Geotalea uraniireducens (strain Rf4)</name>
    <name type="common">Geobacter uraniireducens</name>
    <dbReference type="NCBI Taxonomy" id="351605"/>
    <lineage>
        <taxon>Bacteria</taxon>
        <taxon>Pseudomonadati</taxon>
        <taxon>Thermodesulfobacteriota</taxon>
        <taxon>Desulfuromonadia</taxon>
        <taxon>Geobacterales</taxon>
        <taxon>Geobacteraceae</taxon>
        <taxon>Geotalea</taxon>
    </lineage>
</organism>
<evidence type="ECO:0008006" key="3">
    <source>
        <dbReference type="Google" id="ProtNLM"/>
    </source>
</evidence>
<dbReference type="STRING" id="351605.Gura_3508"/>
<dbReference type="GO" id="GO:0006313">
    <property type="term" value="P:DNA transposition"/>
    <property type="evidence" value="ECO:0007669"/>
    <property type="project" value="InterPro"/>
</dbReference>
<evidence type="ECO:0000313" key="1">
    <source>
        <dbReference type="EMBL" id="ABQ27663.1"/>
    </source>
</evidence>
<evidence type="ECO:0000313" key="2">
    <source>
        <dbReference type="Proteomes" id="UP000006695"/>
    </source>
</evidence>
<dbReference type="Proteomes" id="UP000006695">
    <property type="component" value="Chromosome"/>
</dbReference>
<name>A5G795_GEOUR</name>
<dbReference type="KEGG" id="gur:Gura_3508"/>
<dbReference type="GO" id="GO:0003677">
    <property type="term" value="F:DNA binding"/>
    <property type="evidence" value="ECO:0007669"/>
    <property type="project" value="InterPro"/>
</dbReference>
<dbReference type="GO" id="GO:0004803">
    <property type="term" value="F:transposase activity"/>
    <property type="evidence" value="ECO:0007669"/>
    <property type="project" value="InterPro"/>
</dbReference>
<reference evidence="1 2" key="1">
    <citation type="submission" date="2007-05" db="EMBL/GenBank/DDBJ databases">
        <title>Complete sequence of Geobacter uraniireducens Rf4.</title>
        <authorList>
            <consortium name="US DOE Joint Genome Institute"/>
            <person name="Copeland A."/>
            <person name="Lucas S."/>
            <person name="Lapidus A."/>
            <person name="Barry K."/>
            <person name="Detter J.C."/>
            <person name="Glavina del Rio T."/>
            <person name="Hammon N."/>
            <person name="Israni S."/>
            <person name="Dalin E."/>
            <person name="Tice H."/>
            <person name="Pitluck S."/>
            <person name="Chertkov O."/>
            <person name="Brettin T."/>
            <person name="Bruce D."/>
            <person name="Han C."/>
            <person name="Schmutz J."/>
            <person name="Larimer F."/>
            <person name="Land M."/>
            <person name="Hauser L."/>
            <person name="Kyrpides N."/>
            <person name="Mikhailova N."/>
            <person name="Shelobolina E."/>
            <person name="Aklujkar M."/>
            <person name="Lovley D."/>
            <person name="Richardson P."/>
        </authorList>
    </citation>
    <scope>NUCLEOTIDE SEQUENCE [LARGE SCALE GENOMIC DNA]</scope>
    <source>
        <strain evidence="1 2">Rf4</strain>
    </source>
</reference>
<protein>
    <recommendedName>
        <fullName evidence="3">Transposase IS200-like domain-containing protein</fullName>
    </recommendedName>
</protein>
<dbReference type="HOGENOM" id="CLU_068226_7_1_7"/>
<dbReference type="InterPro" id="IPR036515">
    <property type="entry name" value="Transposase_17_sf"/>
</dbReference>
<proteinExistence type="predicted"/>
<dbReference type="EMBL" id="CP000698">
    <property type="protein sequence ID" value="ABQ27663.1"/>
    <property type="molecule type" value="Genomic_DNA"/>
</dbReference>
<keyword evidence="2" id="KW-1185">Reference proteome</keyword>
<gene>
    <name evidence="1" type="ordered locus">Gura_3508</name>
</gene>
<dbReference type="AlphaFoldDB" id="A5G795"/>
<dbReference type="PANTHER" id="PTHR34322">
    <property type="entry name" value="TRANSPOSASE, Y1_TNP DOMAIN-CONTAINING"/>
    <property type="match status" value="1"/>
</dbReference>
<dbReference type="PANTHER" id="PTHR34322:SF2">
    <property type="entry name" value="TRANSPOSASE IS200-LIKE DOMAIN-CONTAINING PROTEIN"/>
    <property type="match status" value="1"/>
</dbReference>
<sequence>MPRMSRLIVPGYPHHVRQGGVRSIDIFPDDDARWAYLHFLSEEAGRAGVQFLSWCLMTKHVHFIAVPDDLCSLSP</sequence>
<accession>A5G795</accession>